<reference evidence="22" key="1">
    <citation type="submission" date="2016-09" db="EMBL/GenBank/DDBJ databases">
        <authorList>
            <person name="Varghese N."/>
            <person name="Submissions S."/>
        </authorList>
    </citation>
    <scope>NUCLEOTIDE SEQUENCE [LARGE SCALE GENOMIC DNA]</scope>
    <source>
        <strain evidence="22">JS23</strain>
    </source>
</reference>
<keyword evidence="5" id="KW-0679">Respiratory chain</keyword>
<dbReference type="PANTHER" id="PTHR22888:SF9">
    <property type="entry name" value="CYTOCHROME C OXIDASE SUBUNIT 2"/>
    <property type="match status" value="1"/>
</dbReference>
<evidence type="ECO:0000313" key="22">
    <source>
        <dbReference type="Proteomes" id="UP000243719"/>
    </source>
</evidence>
<comment type="subcellular location">
    <subcellularLocation>
        <location evidence="1">Membrane</location>
        <topology evidence="1">Multi-pass membrane protein</topology>
    </subcellularLocation>
    <subcellularLocation>
        <location evidence="2">Periplasm</location>
    </subcellularLocation>
</comment>
<protein>
    <recommendedName>
        <fullName evidence="14">Cytochrome aa3 subunit 2</fullName>
    </recommendedName>
</protein>
<feature type="signal peptide" evidence="18">
    <location>
        <begin position="1"/>
        <end position="15"/>
    </location>
</feature>
<proteinExistence type="inferred from homology"/>
<dbReference type="InterPro" id="IPR009056">
    <property type="entry name" value="Cyt_c-like_dom"/>
</dbReference>
<dbReference type="InterPro" id="IPR034236">
    <property type="entry name" value="CuRO_CcO_Caa3_II"/>
</dbReference>
<evidence type="ECO:0000259" key="19">
    <source>
        <dbReference type="PROSITE" id="PS50857"/>
    </source>
</evidence>
<keyword evidence="6 17" id="KW-0812">Transmembrane</keyword>
<organism evidence="21 22">
    <name type="scientific">Chitinasiproducens palmae</name>
    <dbReference type="NCBI Taxonomy" id="1770053"/>
    <lineage>
        <taxon>Bacteria</taxon>
        <taxon>Pseudomonadati</taxon>
        <taxon>Pseudomonadota</taxon>
        <taxon>Betaproteobacteria</taxon>
        <taxon>Burkholderiales</taxon>
        <taxon>Burkholderiaceae</taxon>
        <taxon>Chitinasiproducens</taxon>
    </lineage>
</organism>
<feature type="transmembrane region" description="Helical" evidence="17">
    <location>
        <begin position="33"/>
        <end position="60"/>
    </location>
</feature>
<dbReference type="CDD" id="cd04213">
    <property type="entry name" value="CuRO_CcO_Caa3_II"/>
    <property type="match status" value="1"/>
</dbReference>
<feature type="domain" description="Cytochrome oxidase subunit II copper A binding" evidence="19">
    <location>
        <begin position="113"/>
        <end position="229"/>
    </location>
</feature>
<gene>
    <name evidence="21" type="ORF">SAMN05216551_101136</name>
</gene>
<dbReference type="PROSITE" id="PS50857">
    <property type="entry name" value="COX2_CUA"/>
    <property type="match status" value="1"/>
</dbReference>
<feature type="chain" id="PRO_5017463692" description="Cytochrome aa3 subunit 2" evidence="18">
    <location>
        <begin position="16"/>
        <end position="330"/>
    </location>
</feature>
<evidence type="ECO:0000256" key="2">
    <source>
        <dbReference type="ARBA" id="ARBA00004418"/>
    </source>
</evidence>
<dbReference type="SUPFAM" id="SSF49503">
    <property type="entry name" value="Cupredoxins"/>
    <property type="match status" value="1"/>
</dbReference>
<evidence type="ECO:0000256" key="1">
    <source>
        <dbReference type="ARBA" id="ARBA00004141"/>
    </source>
</evidence>
<dbReference type="STRING" id="1770053.SAMN05216551_101136"/>
<name>A0A1H2PJS1_9BURK</name>
<keyword evidence="22" id="KW-1185">Reference proteome</keyword>
<dbReference type="GO" id="GO:0016020">
    <property type="term" value="C:membrane"/>
    <property type="evidence" value="ECO:0007669"/>
    <property type="project" value="UniProtKB-SubCell"/>
</dbReference>
<feature type="transmembrane region" description="Helical" evidence="17">
    <location>
        <begin position="81"/>
        <end position="104"/>
    </location>
</feature>
<keyword evidence="12 17" id="KW-0472">Membrane</keyword>
<dbReference type="GO" id="GO:0004129">
    <property type="term" value="F:cytochrome-c oxidase activity"/>
    <property type="evidence" value="ECO:0007669"/>
    <property type="project" value="UniProtKB-EC"/>
</dbReference>
<dbReference type="GO" id="GO:0005507">
    <property type="term" value="F:copper ion binding"/>
    <property type="evidence" value="ECO:0007669"/>
    <property type="project" value="InterPro"/>
</dbReference>
<evidence type="ECO:0000256" key="15">
    <source>
        <dbReference type="ARBA" id="ARBA00047816"/>
    </source>
</evidence>
<keyword evidence="10 16" id="KW-0408">Iron</keyword>
<dbReference type="OrthoDB" id="9773456at2"/>
<dbReference type="RefSeq" id="WP_091903564.1">
    <property type="nucleotide sequence ID" value="NZ_FNLO01000001.1"/>
</dbReference>
<dbReference type="InterPro" id="IPR008972">
    <property type="entry name" value="Cupredoxin"/>
</dbReference>
<dbReference type="Proteomes" id="UP000243719">
    <property type="component" value="Unassembled WGS sequence"/>
</dbReference>
<evidence type="ECO:0000256" key="12">
    <source>
        <dbReference type="ARBA" id="ARBA00023136"/>
    </source>
</evidence>
<evidence type="ECO:0000256" key="3">
    <source>
        <dbReference type="ARBA" id="ARBA00007866"/>
    </source>
</evidence>
<evidence type="ECO:0000256" key="16">
    <source>
        <dbReference type="PROSITE-ProRule" id="PRU00433"/>
    </source>
</evidence>
<evidence type="ECO:0000256" key="4">
    <source>
        <dbReference type="ARBA" id="ARBA00022448"/>
    </source>
</evidence>
<dbReference type="GO" id="GO:0042773">
    <property type="term" value="P:ATP synthesis coupled electron transport"/>
    <property type="evidence" value="ECO:0007669"/>
    <property type="project" value="TreeGrafter"/>
</dbReference>
<dbReference type="PROSITE" id="PS51007">
    <property type="entry name" value="CYTC"/>
    <property type="match status" value="1"/>
</dbReference>
<dbReference type="InterPro" id="IPR014222">
    <property type="entry name" value="Cyt_c_oxidase_su2"/>
</dbReference>
<dbReference type="PANTHER" id="PTHR22888">
    <property type="entry name" value="CYTOCHROME C OXIDASE, SUBUNIT II"/>
    <property type="match status" value="1"/>
</dbReference>
<accession>A0A1H2PJS1</accession>
<evidence type="ECO:0000313" key="21">
    <source>
        <dbReference type="EMBL" id="SDV46165.1"/>
    </source>
</evidence>
<dbReference type="GO" id="GO:0016491">
    <property type="term" value="F:oxidoreductase activity"/>
    <property type="evidence" value="ECO:0007669"/>
    <property type="project" value="InterPro"/>
</dbReference>
<keyword evidence="7 16" id="KW-0479">Metal-binding</keyword>
<dbReference type="InterPro" id="IPR001505">
    <property type="entry name" value="Copper_CuA"/>
</dbReference>
<dbReference type="AlphaFoldDB" id="A0A1H2PJS1"/>
<keyword evidence="8" id="KW-0249">Electron transport</keyword>
<comment type="function">
    <text evidence="13">Subunits I and II form the functional core of the enzyme complex. Electrons originating in cytochrome c are transferred via heme a and Cu(A) to the binuclear center formed by heme a3 and Cu(B).</text>
</comment>
<evidence type="ECO:0000256" key="5">
    <source>
        <dbReference type="ARBA" id="ARBA00022660"/>
    </source>
</evidence>
<keyword evidence="9 17" id="KW-1133">Transmembrane helix</keyword>
<dbReference type="Pfam" id="PF00034">
    <property type="entry name" value="Cytochrom_C"/>
    <property type="match status" value="1"/>
</dbReference>
<evidence type="ECO:0000256" key="18">
    <source>
        <dbReference type="SAM" id="SignalP"/>
    </source>
</evidence>
<dbReference type="NCBIfam" id="TIGR02866">
    <property type="entry name" value="CoxB"/>
    <property type="match status" value="1"/>
</dbReference>
<dbReference type="Pfam" id="PF00116">
    <property type="entry name" value="COX2"/>
    <property type="match status" value="1"/>
</dbReference>
<evidence type="ECO:0000256" key="14">
    <source>
        <dbReference type="ARBA" id="ARBA00031399"/>
    </source>
</evidence>
<dbReference type="EMBL" id="FNLO01000001">
    <property type="protein sequence ID" value="SDV46165.1"/>
    <property type="molecule type" value="Genomic_DNA"/>
</dbReference>
<comment type="catalytic activity">
    <reaction evidence="15">
        <text>4 Fe(II)-[cytochrome c] + O2 + 8 H(+)(in) = 4 Fe(III)-[cytochrome c] + 2 H2O + 4 H(+)(out)</text>
        <dbReference type="Rhea" id="RHEA:11436"/>
        <dbReference type="Rhea" id="RHEA-COMP:10350"/>
        <dbReference type="Rhea" id="RHEA-COMP:14399"/>
        <dbReference type="ChEBI" id="CHEBI:15377"/>
        <dbReference type="ChEBI" id="CHEBI:15378"/>
        <dbReference type="ChEBI" id="CHEBI:15379"/>
        <dbReference type="ChEBI" id="CHEBI:29033"/>
        <dbReference type="ChEBI" id="CHEBI:29034"/>
        <dbReference type="EC" id="7.1.1.9"/>
    </reaction>
</comment>
<dbReference type="InterPro" id="IPR045187">
    <property type="entry name" value="CcO_II"/>
</dbReference>
<dbReference type="GO" id="GO:0020037">
    <property type="term" value="F:heme binding"/>
    <property type="evidence" value="ECO:0007669"/>
    <property type="project" value="InterPro"/>
</dbReference>
<evidence type="ECO:0000256" key="10">
    <source>
        <dbReference type="ARBA" id="ARBA00023004"/>
    </source>
</evidence>
<evidence type="ECO:0000256" key="17">
    <source>
        <dbReference type="SAM" id="Phobius"/>
    </source>
</evidence>
<keyword evidence="18" id="KW-0732">Signal</keyword>
<dbReference type="InterPro" id="IPR002429">
    <property type="entry name" value="CcO_II-like_C"/>
</dbReference>
<evidence type="ECO:0000256" key="13">
    <source>
        <dbReference type="ARBA" id="ARBA00024688"/>
    </source>
</evidence>
<keyword evidence="16" id="KW-0349">Heme</keyword>
<sequence>MLAALSWLAASPAVAAAAPLSYVVDAAGPAARPALWLVWGVGAVCVLVCLIVALLLVGALARRRPAREFGQLERSGRGVKWIYFGTALSVIALLGIVVAMLVALRAVSRPAVPTELAVRVTAYDWWWRIDYPASPDAPAFVTANELHIPVGVPVRIDLDSADVIHAFWVPALAGKTQAIPGQTNRQWLQADRPGVFRGQCTQFCGAQHAHMAFEVIAESPAAFQRWRAAQASTAAPVRDRLALRGQALFGQLCAGCHAVRGSGTTGQHAPDLTHLGSRRMLAAATLPNDAAHLRDWLRHTQSIKPGARMPDFDLPEPELSALMSYLATLK</sequence>
<evidence type="ECO:0000256" key="7">
    <source>
        <dbReference type="ARBA" id="ARBA00022723"/>
    </source>
</evidence>
<evidence type="ECO:0000256" key="6">
    <source>
        <dbReference type="ARBA" id="ARBA00022692"/>
    </source>
</evidence>
<dbReference type="PROSITE" id="PS00078">
    <property type="entry name" value="COX2"/>
    <property type="match status" value="1"/>
</dbReference>
<comment type="similarity">
    <text evidence="3">Belongs to the cytochrome c oxidase subunit 2 family.</text>
</comment>
<evidence type="ECO:0000256" key="8">
    <source>
        <dbReference type="ARBA" id="ARBA00022982"/>
    </source>
</evidence>
<dbReference type="GO" id="GO:0042597">
    <property type="term" value="C:periplasmic space"/>
    <property type="evidence" value="ECO:0007669"/>
    <property type="project" value="UniProtKB-SubCell"/>
</dbReference>
<keyword evidence="11" id="KW-0186">Copper</keyword>
<evidence type="ECO:0000259" key="20">
    <source>
        <dbReference type="PROSITE" id="PS51007"/>
    </source>
</evidence>
<evidence type="ECO:0000256" key="9">
    <source>
        <dbReference type="ARBA" id="ARBA00022989"/>
    </source>
</evidence>
<dbReference type="Gene3D" id="2.60.40.420">
    <property type="entry name" value="Cupredoxins - blue copper proteins"/>
    <property type="match status" value="1"/>
</dbReference>
<evidence type="ECO:0000256" key="11">
    <source>
        <dbReference type="ARBA" id="ARBA00023008"/>
    </source>
</evidence>
<feature type="domain" description="Cytochrome c" evidence="20">
    <location>
        <begin position="240"/>
        <end position="330"/>
    </location>
</feature>
<keyword evidence="4" id="KW-0813">Transport</keyword>